<dbReference type="RefSeq" id="XP_030831902.1">
    <property type="nucleotide sequence ID" value="XM_030976042.1"/>
</dbReference>
<dbReference type="InterPro" id="IPR010987">
    <property type="entry name" value="Glutathione-S-Trfase_C-like"/>
</dbReference>
<evidence type="ECO:0000313" key="6">
    <source>
        <dbReference type="EnsemblMetazoa" id="XP_030831901"/>
    </source>
</evidence>
<reference evidence="6" key="2">
    <citation type="submission" date="2021-01" db="UniProtKB">
        <authorList>
            <consortium name="EnsemblMetazoa"/>
        </authorList>
    </citation>
    <scope>IDENTIFICATION</scope>
</reference>
<comment type="function">
    <text evidence="3">Exhibits glutathione-dependent thiol transferase activity. Has high dehydroascorbate reductase activity and may contribute to the recycling of ascorbic acid. Participates in the biotransformation of inorganic arsenic and reduces monomethylarsonic acid (MMA).</text>
</comment>
<comment type="catalytic activity">
    <reaction evidence="3">
        <text>methylarsonate + 2 glutathione + H(+) = methylarsonous acid + glutathione disulfide + H2O</text>
        <dbReference type="Rhea" id="RHEA:15969"/>
        <dbReference type="ChEBI" id="CHEBI:15377"/>
        <dbReference type="ChEBI" id="CHEBI:15378"/>
        <dbReference type="ChEBI" id="CHEBI:17826"/>
        <dbReference type="ChEBI" id="CHEBI:33409"/>
        <dbReference type="ChEBI" id="CHEBI:57925"/>
        <dbReference type="ChEBI" id="CHEBI:58297"/>
        <dbReference type="EC" id="1.20.4.2"/>
    </reaction>
</comment>
<accession>A0A7M7N6A8</accession>
<feature type="domain" description="GST C-terminal" evidence="5">
    <location>
        <begin position="107"/>
        <end position="236"/>
    </location>
</feature>
<dbReference type="EC" id="1.20.4.2" evidence="3"/>
<organism evidence="6 7">
    <name type="scientific">Strongylocentrotus purpuratus</name>
    <name type="common">Purple sea urchin</name>
    <dbReference type="NCBI Taxonomy" id="7668"/>
    <lineage>
        <taxon>Eukaryota</taxon>
        <taxon>Metazoa</taxon>
        <taxon>Echinodermata</taxon>
        <taxon>Eleutherozoa</taxon>
        <taxon>Echinozoa</taxon>
        <taxon>Echinoidea</taxon>
        <taxon>Euechinoidea</taxon>
        <taxon>Echinacea</taxon>
        <taxon>Camarodonta</taxon>
        <taxon>Echinidea</taxon>
        <taxon>Strongylocentrotidae</taxon>
        <taxon>Strongylocentrotus</taxon>
    </lineage>
</organism>
<dbReference type="EnsemblMetazoa" id="XM_030976041">
    <property type="protein sequence ID" value="XP_030831901"/>
    <property type="gene ID" value="LOC587859"/>
</dbReference>
<dbReference type="Pfam" id="PF13410">
    <property type="entry name" value="GST_C_2"/>
    <property type="match status" value="1"/>
</dbReference>
<evidence type="ECO:0000313" key="7">
    <source>
        <dbReference type="Proteomes" id="UP000007110"/>
    </source>
</evidence>
<comment type="catalytic activity">
    <reaction evidence="3">
        <text>RX + glutathione = an S-substituted glutathione + a halide anion + H(+)</text>
        <dbReference type="Rhea" id="RHEA:16437"/>
        <dbReference type="ChEBI" id="CHEBI:15378"/>
        <dbReference type="ChEBI" id="CHEBI:16042"/>
        <dbReference type="ChEBI" id="CHEBI:17792"/>
        <dbReference type="ChEBI" id="CHEBI:57925"/>
        <dbReference type="ChEBI" id="CHEBI:90779"/>
        <dbReference type="EC" id="2.5.1.18"/>
    </reaction>
</comment>
<dbReference type="SUPFAM" id="SSF47616">
    <property type="entry name" value="GST C-terminal domain-like"/>
    <property type="match status" value="1"/>
</dbReference>
<dbReference type="PROSITE" id="PS50405">
    <property type="entry name" value="GST_CTER"/>
    <property type="match status" value="1"/>
</dbReference>
<dbReference type="PANTHER" id="PTHR43968:SF6">
    <property type="entry name" value="GLUTATHIONE S-TRANSFERASE OMEGA"/>
    <property type="match status" value="1"/>
</dbReference>
<dbReference type="Pfam" id="PF13417">
    <property type="entry name" value="GST_N_3"/>
    <property type="match status" value="1"/>
</dbReference>
<dbReference type="EC" id="1.8.5.1" evidence="3"/>
<dbReference type="GO" id="GO:0004364">
    <property type="term" value="F:glutathione transferase activity"/>
    <property type="evidence" value="ECO:0000318"/>
    <property type="project" value="GO_Central"/>
</dbReference>
<dbReference type="InterPro" id="IPR040079">
    <property type="entry name" value="Glutathione_S-Trfase"/>
</dbReference>
<protein>
    <recommendedName>
        <fullName evidence="3">Glutathione S-transferase omega</fullName>
        <shortName evidence="3">GSTO</shortName>
        <ecNumber evidence="3">1.20.4.2</ecNumber>
        <ecNumber evidence="3">1.8.5.1</ecNumber>
        <ecNumber evidence="3">2.5.1.18</ecNumber>
    </recommendedName>
    <alternativeName>
        <fullName evidence="3">Glutathione-dependent dehydroascorbate reductase</fullName>
    </alternativeName>
    <alternativeName>
        <fullName evidence="3">Monomethylarsonic acid reductase</fullName>
    </alternativeName>
</protein>
<evidence type="ECO:0000256" key="1">
    <source>
        <dbReference type="ARBA" id="ARBA00011067"/>
    </source>
</evidence>
<dbReference type="KEGG" id="spu:587859"/>
<dbReference type="PANTHER" id="PTHR43968">
    <property type="match status" value="1"/>
</dbReference>
<dbReference type="GeneID" id="587859"/>
<dbReference type="OMA" id="LDDTYPG"/>
<dbReference type="FunFam" id="3.40.30.10:FF:000123">
    <property type="entry name" value="Glutathione transferase o1"/>
    <property type="match status" value="1"/>
</dbReference>
<dbReference type="EnsemblMetazoa" id="XM_030976042">
    <property type="protein sequence ID" value="XP_030831902"/>
    <property type="gene ID" value="LOC587859"/>
</dbReference>
<proteinExistence type="inferred from homology"/>
<dbReference type="InterPro" id="IPR005442">
    <property type="entry name" value="GST_omega"/>
</dbReference>
<dbReference type="GO" id="GO:0005737">
    <property type="term" value="C:cytoplasm"/>
    <property type="evidence" value="ECO:0000318"/>
    <property type="project" value="GO_Central"/>
</dbReference>
<reference evidence="7" key="1">
    <citation type="submission" date="2015-02" db="EMBL/GenBank/DDBJ databases">
        <title>Genome sequencing for Strongylocentrotus purpuratus.</title>
        <authorList>
            <person name="Murali S."/>
            <person name="Liu Y."/>
            <person name="Vee V."/>
            <person name="English A."/>
            <person name="Wang M."/>
            <person name="Skinner E."/>
            <person name="Han Y."/>
            <person name="Muzny D.M."/>
            <person name="Worley K.C."/>
            <person name="Gibbs R.A."/>
        </authorList>
    </citation>
    <scope>NUCLEOTIDE SEQUENCE</scope>
</reference>
<dbReference type="OrthoDB" id="4951845at2759"/>
<dbReference type="GO" id="GO:0006749">
    <property type="term" value="P:glutathione metabolic process"/>
    <property type="evidence" value="ECO:0000318"/>
    <property type="project" value="GO_Central"/>
</dbReference>
<dbReference type="InterPro" id="IPR036249">
    <property type="entry name" value="Thioredoxin-like_sf"/>
</dbReference>
<comment type="catalytic activity">
    <reaction evidence="3">
        <text>L-dehydroascorbate + 2 glutathione = glutathione disulfide + L-ascorbate</text>
        <dbReference type="Rhea" id="RHEA:24424"/>
        <dbReference type="ChEBI" id="CHEBI:38290"/>
        <dbReference type="ChEBI" id="CHEBI:57925"/>
        <dbReference type="ChEBI" id="CHEBI:58297"/>
        <dbReference type="ChEBI" id="CHEBI:58539"/>
        <dbReference type="EC" id="1.8.5.1"/>
    </reaction>
</comment>
<keyword evidence="7" id="KW-1185">Reference proteome</keyword>
<dbReference type="FunFam" id="1.20.1050.10:FF:000009">
    <property type="entry name" value="Glutathione S-transferase omega-1"/>
    <property type="match status" value="1"/>
</dbReference>
<dbReference type="GO" id="GO:0045174">
    <property type="term" value="F:glutathione dehydrogenase (ascorbate) activity"/>
    <property type="evidence" value="ECO:0000318"/>
    <property type="project" value="GO_Central"/>
</dbReference>
<dbReference type="PRINTS" id="PR01625">
    <property type="entry name" value="GSTRNSFRASEO"/>
</dbReference>
<dbReference type="Proteomes" id="UP000007110">
    <property type="component" value="Unassembled WGS sequence"/>
</dbReference>
<evidence type="ECO:0000259" key="5">
    <source>
        <dbReference type="PROSITE" id="PS50405"/>
    </source>
</evidence>
<dbReference type="Gene3D" id="1.20.1050.10">
    <property type="match status" value="1"/>
</dbReference>
<comment type="similarity">
    <text evidence="1 3">Belongs to the GST superfamily. Omega family.</text>
</comment>
<feature type="domain" description="GST N-terminal" evidence="4">
    <location>
        <begin position="24"/>
        <end position="102"/>
    </location>
</feature>
<dbReference type="AlphaFoldDB" id="A0A7M7N6A8"/>
<evidence type="ECO:0000256" key="2">
    <source>
        <dbReference type="ARBA" id="ARBA00023002"/>
    </source>
</evidence>
<dbReference type="PROSITE" id="PS50404">
    <property type="entry name" value="GST_NTER"/>
    <property type="match status" value="1"/>
</dbReference>
<dbReference type="InterPro" id="IPR004045">
    <property type="entry name" value="Glutathione_S-Trfase_N"/>
</dbReference>
<dbReference type="GO" id="GO:0050610">
    <property type="term" value="F:methylarsonate reductase activity"/>
    <property type="evidence" value="ECO:0007669"/>
    <property type="project" value="UniProtKB-UniRule"/>
</dbReference>
<sequence length="240" mass="27939">MTSKAKPNPKHLVQGDPIPPLKKGVPRLFSFRFCPFAHRSRLVLAAKNVDYELVNISLSKKPEWYKTKNPFGTTPCFEHDEKIVRDSSIVCEYVNDAYPGVNLWPEDPYRKAQDKMLLDYFGSKISPPFFKATYHPPPSSTEDFLAVYQKELYVLEEELKKRGSAFFFGEKPGLVDFIMWPWFERWAVLGEDFHRENYPTLMGYCGRMKEDPAVIEAATPDEIYQNNFKKQMEGNPQDDY</sequence>
<dbReference type="SUPFAM" id="SSF52833">
    <property type="entry name" value="Thioredoxin-like"/>
    <property type="match status" value="1"/>
</dbReference>
<evidence type="ECO:0000259" key="4">
    <source>
        <dbReference type="PROSITE" id="PS50404"/>
    </source>
</evidence>
<dbReference type="Gene3D" id="3.40.30.10">
    <property type="entry name" value="Glutaredoxin"/>
    <property type="match status" value="1"/>
</dbReference>
<evidence type="ECO:0000256" key="3">
    <source>
        <dbReference type="RuleBase" id="RU368071"/>
    </source>
</evidence>
<keyword evidence="3" id="KW-0808">Transferase</keyword>
<keyword evidence="2 3" id="KW-0560">Oxidoreductase</keyword>
<name>A0A7M7N6A8_STRPU</name>
<dbReference type="InterPro" id="IPR036282">
    <property type="entry name" value="Glutathione-S-Trfase_C_sf"/>
</dbReference>
<dbReference type="RefSeq" id="XP_030831901.1">
    <property type="nucleotide sequence ID" value="XM_030976041.1"/>
</dbReference>
<dbReference type="SFLD" id="SFLDG00358">
    <property type="entry name" value="Main_(cytGST)"/>
    <property type="match status" value="1"/>
</dbReference>
<dbReference type="InterPro" id="IPR050983">
    <property type="entry name" value="GST_Omega/HSP26"/>
</dbReference>
<dbReference type="InParanoid" id="A0A7M7N6A8"/>
<dbReference type="EC" id="2.5.1.18" evidence="3"/>
<dbReference type="SFLD" id="SFLDS00019">
    <property type="entry name" value="Glutathione_Transferase_(cytos"/>
    <property type="match status" value="1"/>
</dbReference>